<evidence type="ECO:0000256" key="1">
    <source>
        <dbReference type="ARBA" id="ARBA00000085"/>
    </source>
</evidence>
<evidence type="ECO:0000313" key="15">
    <source>
        <dbReference type="EMBL" id="KJL26171.1"/>
    </source>
</evidence>
<dbReference type="PATRIC" id="fig|582680.7.peg.1145"/>
<dbReference type="InterPro" id="IPR003594">
    <property type="entry name" value="HATPase_dom"/>
</dbReference>
<comment type="caution">
    <text evidence="15">The sequence shown here is derived from an EMBL/GenBank/DDBJ whole genome shotgun (WGS) entry which is preliminary data.</text>
</comment>
<evidence type="ECO:0000256" key="5">
    <source>
        <dbReference type="ARBA" id="ARBA00022553"/>
    </source>
</evidence>
<keyword evidence="8 15" id="KW-0418">Kinase</keyword>
<keyword evidence="5" id="KW-0597">Phosphoprotein</keyword>
<dbReference type="AlphaFoldDB" id="A0A0F0L3S2"/>
<keyword evidence="16" id="KW-1185">Reference proteome</keyword>
<evidence type="ECO:0000256" key="9">
    <source>
        <dbReference type="ARBA" id="ARBA00022989"/>
    </source>
</evidence>
<dbReference type="PROSITE" id="PS50109">
    <property type="entry name" value="HIS_KIN"/>
    <property type="match status" value="1"/>
</dbReference>
<dbReference type="CDD" id="cd00075">
    <property type="entry name" value="HATPase"/>
    <property type="match status" value="1"/>
</dbReference>
<dbReference type="Pfam" id="PF00672">
    <property type="entry name" value="HAMP"/>
    <property type="match status" value="1"/>
</dbReference>
<dbReference type="SUPFAM" id="SSF47384">
    <property type="entry name" value="Homodimeric domain of signal transducing histidine kinase"/>
    <property type="match status" value="1"/>
</dbReference>
<dbReference type="InterPro" id="IPR036890">
    <property type="entry name" value="HATPase_C_sf"/>
</dbReference>
<dbReference type="Proteomes" id="UP000033448">
    <property type="component" value="Unassembled WGS sequence"/>
</dbReference>
<keyword evidence="10" id="KW-0902">Two-component regulatory system</keyword>
<dbReference type="Gene3D" id="1.10.287.130">
    <property type="match status" value="1"/>
</dbReference>
<evidence type="ECO:0000256" key="6">
    <source>
        <dbReference type="ARBA" id="ARBA00022679"/>
    </source>
</evidence>
<dbReference type="InterPro" id="IPR005467">
    <property type="entry name" value="His_kinase_dom"/>
</dbReference>
<feature type="domain" description="HAMP" evidence="14">
    <location>
        <begin position="186"/>
        <end position="239"/>
    </location>
</feature>
<dbReference type="EMBL" id="JYIT01000066">
    <property type="protein sequence ID" value="KJL26171.1"/>
    <property type="molecule type" value="Genomic_DNA"/>
</dbReference>
<dbReference type="CDD" id="cd06225">
    <property type="entry name" value="HAMP"/>
    <property type="match status" value="1"/>
</dbReference>
<evidence type="ECO:0000256" key="7">
    <source>
        <dbReference type="ARBA" id="ARBA00022692"/>
    </source>
</evidence>
<reference evidence="15 16" key="1">
    <citation type="submission" date="2015-02" db="EMBL/GenBank/DDBJ databases">
        <title>Draft genome sequences of ten Microbacterium spp. with emphasis on heavy metal contaminated environments.</title>
        <authorList>
            <person name="Corretto E."/>
        </authorList>
    </citation>
    <scope>NUCLEOTIDE SEQUENCE [LARGE SCALE GENOMIC DNA]</scope>
    <source>
        <strain evidence="15 16">DSM 23848</strain>
    </source>
</reference>
<dbReference type="SUPFAM" id="SSF55874">
    <property type="entry name" value="ATPase domain of HSP90 chaperone/DNA topoisomerase II/histidine kinase"/>
    <property type="match status" value="1"/>
</dbReference>
<dbReference type="PRINTS" id="PR00344">
    <property type="entry name" value="BCTRLSENSOR"/>
</dbReference>
<dbReference type="RefSeq" id="WP_045249835.1">
    <property type="nucleotide sequence ID" value="NZ_CP099706.1"/>
</dbReference>
<dbReference type="GO" id="GO:0000155">
    <property type="term" value="F:phosphorelay sensor kinase activity"/>
    <property type="evidence" value="ECO:0007669"/>
    <property type="project" value="InterPro"/>
</dbReference>
<dbReference type="Pfam" id="PF02518">
    <property type="entry name" value="HATPase_c"/>
    <property type="match status" value="1"/>
</dbReference>
<feature type="domain" description="Histidine kinase" evidence="13">
    <location>
        <begin position="247"/>
        <end position="462"/>
    </location>
</feature>
<feature type="transmembrane region" description="Helical" evidence="12">
    <location>
        <begin position="163"/>
        <end position="189"/>
    </location>
</feature>
<evidence type="ECO:0000256" key="8">
    <source>
        <dbReference type="ARBA" id="ARBA00022777"/>
    </source>
</evidence>
<evidence type="ECO:0000256" key="11">
    <source>
        <dbReference type="ARBA" id="ARBA00023136"/>
    </source>
</evidence>
<name>A0A0F0L3S2_9MICO</name>
<dbReference type="InterPro" id="IPR003661">
    <property type="entry name" value="HisK_dim/P_dom"/>
</dbReference>
<organism evidence="15 16">
    <name type="scientific">Microbacterium azadirachtae</name>
    <dbReference type="NCBI Taxonomy" id="582680"/>
    <lineage>
        <taxon>Bacteria</taxon>
        <taxon>Bacillati</taxon>
        <taxon>Actinomycetota</taxon>
        <taxon>Actinomycetes</taxon>
        <taxon>Micrococcales</taxon>
        <taxon>Microbacteriaceae</taxon>
        <taxon>Microbacterium</taxon>
    </lineage>
</organism>
<evidence type="ECO:0000259" key="13">
    <source>
        <dbReference type="PROSITE" id="PS50109"/>
    </source>
</evidence>
<keyword evidence="11 12" id="KW-0472">Membrane</keyword>
<keyword evidence="9 12" id="KW-1133">Transmembrane helix</keyword>
<dbReference type="InterPro" id="IPR004358">
    <property type="entry name" value="Sig_transdc_His_kin-like_C"/>
</dbReference>
<dbReference type="Gene3D" id="3.30.565.10">
    <property type="entry name" value="Histidine kinase-like ATPase, C-terminal domain"/>
    <property type="match status" value="1"/>
</dbReference>
<dbReference type="SMART" id="SM00304">
    <property type="entry name" value="HAMP"/>
    <property type="match status" value="1"/>
</dbReference>
<dbReference type="PANTHER" id="PTHR45436:SF15">
    <property type="entry name" value="SENSOR HISTIDINE KINASE CUSS"/>
    <property type="match status" value="1"/>
</dbReference>
<dbReference type="OrthoDB" id="9786919at2"/>
<dbReference type="SMART" id="SM00388">
    <property type="entry name" value="HisKA"/>
    <property type="match status" value="1"/>
</dbReference>
<evidence type="ECO:0000256" key="10">
    <source>
        <dbReference type="ARBA" id="ARBA00023012"/>
    </source>
</evidence>
<dbReference type="InterPro" id="IPR003660">
    <property type="entry name" value="HAMP_dom"/>
</dbReference>
<gene>
    <name evidence="15" type="primary">baeS</name>
    <name evidence="15" type="ORF">RL72_01106</name>
</gene>
<evidence type="ECO:0000256" key="3">
    <source>
        <dbReference type="ARBA" id="ARBA00004236"/>
    </source>
</evidence>
<evidence type="ECO:0000256" key="4">
    <source>
        <dbReference type="ARBA" id="ARBA00012438"/>
    </source>
</evidence>
<evidence type="ECO:0000256" key="2">
    <source>
        <dbReference type="ARBA" id="ARBA00004141"/>
    </source>
</evidence>
<dbReference type="Gene3D" id="6.10.340.10">
    <property type="match status" value="1"/>
</dbReference>
<sequence length="464" mass="50515">MRRRLFIVFLVPLAAVLLLLGGAYGWAASRSVQQSFYTQQIGDIGTFVTSARQALLSGSAEVLDGELRRYHELYGTQVVVVDRSGRSWSPQQADTELWDQATADKVQLALSGRRSDLPEPVLLPWQFSEQSLVEPIFDGGDVIGAVIMSASVDAPRAEIVRQWILLGIVSVLAIGFGLLVVVRLAGWVLRPVRRVDEAMEAIERGDMEARIADDTGPPELHRMILLFNRMAEEIERVVSRQQEFALNASHELRNPLSALLLRVESLATGLDRSWAPEVEATREEGRRMTRILDTLLAFARGADPAPSRDPIDLVALAERRVAAWRDAAAANGVDLALHVDGAGPDGRVLSATDETIAESALDAVIDNAVKFSPSGTRIDVTASHADDRCELAVRDHGPGLPEEELAHAADRYWRSDRTRTVPGSGLGLAIATDLLATVDARVRFEAPDGGGLRVVLELPAAETR</sequence>
<dbReference type="InterPro" id="IPR036097">
    <property type="entry name" value="HisK_dim/P_sf"/>
</dbReference>
<keyword evidence="7 12" id="KW-0812">Transmembrane</keyword>
<comment type="subcellular location">
    <subcellularLocation>
        <location evidence="3">Cell membrane</location>
    </subcellularLocation>
    <subcellularLocation>
        <location evidence="2">Membrane</location>
        <topology evidence="2">Multi-pass membrane protein</topology>
    </subcellularLocation>
</comment>
<dbReference type="SUPFAM" id="SSF158472">
    <property type="entry name" value="HAMP domain-like"/>
    <property type="match status" value="1"/>
</dbReference>
<keyword evidence="6 15" id="KW-0808">Transferase</keyword>
<evidence type="ECO:0000313" key="16">
    <source>
        <dbReference type="Proteomes" id="UP000033448"/>
    </source>
</evidence>
<evidence type="ECO:0000259" key="14">
    <source>
        <dbReference type="PROSITE" id="PS50885"/>
    </source>
</evidence>
<dbReference type="CDD" id="cd00082">
    <property type="entry name" value="HisKA"/>
    <property type="match status" value="1"/>
</dbReference>
<comment type="catalytic activity">
    <reaction evidence="1">
        <text>ATP + protein L-histidine = ADP + protein N-phospho-L-histidine.</text>
        <dbReference type="EC" id="2.7.13.3"/>
    </reaction>
</comment>
<accession>A0A0F0L3S2</accession>
<dbReference type="GO" id="GO:0005886">
    <property type="term" value="C:plasma membrane"/>
    <property type="evidence" value="ECO:0007669"/>
    <property type="project" value="UniProtKB-SubCell"/>
</dbReference>
<dbReference type="Pfam" id="PF00512">
    <property type="entry name" value="HisKA"/>
    <property type="match status" value="1"/>
</dbReference>
<proteinExistence type="predicted"/>
<dbReference type="SMART" id="SM00387">
    <property type="entry name" value="HATPase_c"/>
    <property type="match status" value="1"/>
</dbReference>
<dbReference type="PROSITE" id="PS50885">
    <property type="entry name" value="HAMP"/>
    <property type="match status" value="1"/>
</dbReference>
<protein>
    <recommendedName>
        <fullName evidence="4">histidine kinase</fullName>
        <ecNumber evidence="4">2.7.13.3</ecNumber>
    </recommendedName>
</protein>
<dbReference type="EC" id="2.7.13.3" evidence="4"/>
<dbReference type="PANTHER" id="PTHR45436">
    <property type="entry name" value="SENSOR HISTIDINE KINASE YKOH"/>
    <property type="match status" value="1"/>
</dbReference>
<dbReference type="InterPro" id="IPR050428">
    <property type="entry name" value="TCS_sensor_his_kinase"/>
</dbReference>
<evidence type="ECO:0000256" key="12">
    <source>
        <dbReference type="SAM" id="Phobius"/>
    </source>
</evidence>